<dbReference type="EMBL" id="CP053708">
    <property type="protein sequence ID" value="QKE92117.1"/>
    <property type="molecule type" value="Genomic_DNA"/>
</dbReference>
<keyword evidence="2" id="KW-1185">Reference proteome</keyword>
<evidence type="ECO:0000313" key="2">
    <source>
        <dbReference type="Proteomes" id="UP000500767"/>
    </source>
</evidence>
<name>A0A6M8HVE7_9PROT</name>
<gene>
    <name evidence="1" type="ORF">HN018_20610</name>
</gene>
<dbReference type="RefSeq" id="WP_171837048.1">
    <property type="nucleotide sequence ID" value="NZ_CP053708.1"/>
</dbReference>
<reference evidence="1 2" key="1">
    <citation type="journal article" date="2014" name="World J. Microbiol. Biotechnol.">
        <title>Biodiversity and physiological characteristics of Antarctic and Arctic lichens-associated bacteria.</title>
        <authorList>
            <person name="Lee Y.M."/>
            <person name="Kim E.H."/>
            <person name="Lee H.K."/>
            <person name="Hong S.G."/>
        </authorList>
    </citation>
    <scope>NUCLEOTIDE SEQUENCE [LARGE SCALE GENOMIC DNA]</scope>
    <source>
        <strain evidence="1 2">PAMC 26569</strain>
    </source>
</reference>
<organism evidence="1 2">
    <name type="scientific">Lichenicola cladoniae</name>
    <dbReference type="NCBI Taxonomy" id="1484109"/>
    <lineage>
        <taxon>Bacteria</taxon>
        <taxon>Pseudomonadati</taxon>
        <taxon>Pseudomonadota</taxon>
        <taxon>Alphaproteobacteria</taxon>
        <taxon>Acetobacterales</taxon>
        <taxon>Acetobacteraceae</taxon>
        <taxon>Lichenicola</taxon>
    </lineage>
</organism>
<sequence length="414" mass="44186">MADRAGRAGSTRGDTLQALSEELRHADNPKLLEITHMIDLLPERGAADLLLAPVRNRLAGLRPPRQVTRVRLLFMPFDPVLVAAGHWKPGDLAIPRSIIRPLSALVLDEAPSVAIPAADEADEAALTRAGRPIWDAVAVRLANFVIPESWGTTAWQSAHGLTVPLVGQLIAVIRLVLSRAAEIRSLPPQSDPASDPAMSALLSDAARTGPLGWGIMLALLLDASAPDRVAAAALALARGNRFAAVLHAGLDTAASDALDRMKTVIDDPVPPDLLDPSSLEARLALIRRVEAFGRLAHRSPVEQRRVSGLRQALSAANRLAFEHTLRARLPGAETTASELTSSARIGTLEAGARHLRRFAQAASRLGDGEQYERLLQEAASRYAGADPSFTTADRMRLTELLIGSDKAARAFGIA</sequence>
<accession>A0A6M8HVE7</accession>
<proteinExistence type="predicted"/>
<dbReference type="Proteomes" id="UP000500767">
    <property type="component" value="Chromosome"/>
</dbReference>
<dbReference type="AlphaFoldDB" id="A0A6M8HVE7"/>
<protein>
    <submittedName>
        <fullName evidence="1">Uncharacterized protein</fullName>
    </submittedName>
</protein>
<dbReference type="KEGG" id="lck:HN018_20610"/>
<evidence type="ECO:0000313" key="1">
    <source>
        <dbReference type="EMBL" id="QKE92117.1"/>
    </source>
</evidence>